<dbReference type="OrthoDB" id="10264062at2759"/>
<proteinExistence type="predicted"/>
<organism evidence="2 3">
    <name type="scientific">Dibothriocephalus latus</name>
    <name type="common">Fish tapeworm</name>
    <name type="synonym">Diphyllobothrium latum</name>
    <dbReference type="NCBI Taxonomy" id="60516"/>
    <lineage>
        <taxon>Eukaryota</taxon>
        <taxon>Metazoa</taxon>
        <taxon>Spiralia</taxon>
        <taxon>Lophotrochozoa</taxon>
        <taxon>Platyhelminthes</taxon>
        <taxon>Cestoda</taxon>
        <taxon>Eucestoda</taxon>
        <taxon>Diphyllobothriidea</taxon>
        <taxon>Diphyllobothriidae</taxon>
        <taxon>Dibothriocephalus</taxon>
    </lineage>
</organism>
<feature type="region of interest" description="Disordered" evidence="1">
    <location>
        <begin position="79"/>
        <end position="129"/>
    </location>
</feature>
<dbReference type="SUPFAM" id="SSF47923">
    <property type="entry name" value="Ypt/Rab-GAP domain of gyp1p"/>
    <property type="match status" value="1"/>
</dbReference>
<evidence type="ECO:0000256" key="1">
    <source>
        <dbReference type="SAM" id="MobiDB-lite"/>
    </source>
</evidence>
<gene>
    <name evidence="2" type="ORF">DILT_LOCUS10910</name>
</gene>
<reference evidence="2 3" key="1">
    <citation type="submission" date="2018-11" db="EMBL/GenBank/DDBJ databases">
        <authorList>
            <consortium name="Pathogen Informatics"/>
        </authorList>
    </citation>
    <scope>NUCLEOTIDE SEQUENCE [LARGE SCALE GENOMIC DNA]</scope>
</reference>
<dbReference type="AlphaFoldDB" id="A0A3P7P3F7"/>
<dbReference type="InterPro" id="IPR035969">
    <property type="entry name" value="Rab-GAP_TBC_sf"/>
</dbReference>
<dbReference type="Proteomes" id="UP000281553">
    <property type="component" value="Unassembled WGS sequence"/>
</dbReference>
<name>A0A3P7P3F7_DIBLA</name>
<accession>A0A3P7P3F7</accession>
<feature type="compositionally biased region" description="Polar residues" evidence="1">
    <location>
        <begin position="106"/>
        <end position="117"/>
    </location>
</feature>
<sequence>MYERIYFGGCEPSLRKEIWPFLLGHYPWSATDAQIAEIDRITRAAYEKAVSEWLAVEAIIQQREKDAILERERNFVETMSRIEDSNQSSPSPSPRQNGRWPPLHRANSNQLGPQSDKPTMEVSVKFSSQ</sequence>
<keyword evidence="3" id="KW-1185">Reference proteome</keyword>
<dbReference type="EMBL" id="UYRU01061382">
    <property type="protein sequence ID" value="VDN15079.1"/>
    <property type="molecule type" value="Genomic_DNA"/>
</dbReference>
<evidence type="ECO:0000313" key="2">
    <source>
        <dbReference type="EMBL" id="VDN15079.1"/>
    </source>
</evidence>
<protein>
    <recommendedName>
        <fullName evidence="4">Rab-GAP TBC domain-containing protein</fullName>
    </recommendedName>
</protein>
<evidence type="ECO:0008006" key="4">
    <source>
        <dbReference type="Google" id="ProtNLM"/>
    </source>
</evidence>
<evidence type="ECO:0000313" key="3">
    <source>
        <dbReference type="Proteomes" id="UP000281553"/>
    </source>
</evidence>